<evidence type="ECO:0000313" key="3">
    <source>
        <dbReference type="Proteomes" id="UP000469159"/>
    </source>
</evidence>
<dbReference type="EMBL" id="WTYK01000004">
    <property type="protein sequence ID" value="MXP41600.1"/>
    <property type="molecule type" value="Genomic_DNA"/>
</dbReference>
<reference evidence="2 3" key="1">
    <citation type="submission" date="2019-12" db="EMBL/GenBank/DDBJ databases">
        <title>Genomic-based taxomic classification of the family Erythrobacteraceae.</title>
        <authorList>
            <person name="Xu L."/>
        </authorList>
    </citation>
    <scope>NUCLEOTIDE SEQUENCE [LARGE SCALE GENOMIC DNA]</scope>
    <source>
        <strain evidence="2 3">MCCC 1K02066</strain>
    </source>
</reference>
<accession>A0A6I4URI5</accession>
<name>A0A6I4URI5_9SPHN</name>
<evidence type="ECO:0000256" key="1">
    <source>
        <dbReference type="SAM" id="MobiDB-lite"/>
    </source>
</evidence>
<feature type="region of interest" description="Disordered" evidence="1">
    <location>
        <begin position="1"/>
        <end position="27"/>
    </location>
</feature>
<feature type="compositionally biased region" description="Basic residues" evidence="1">
    <location>
        <begin position="71"/>
        <end position="87"/>
    </location>
</feature>
<proteinExistence type="predicted"/>
<dbReference type="RefSeq" id="WP_160746460.1">
    <property type="nucleotide sequence ID" value="NZ_WTYK01000004.1"/>
</dbReference>
<comment type="caution">
    <text evidence="2">The sequence shown here is derived from an EMBL/GenBank/DDBJ whole genome shotgun (WGS) entry which is preliminary data.</text>
</comment>
<feature type="region of interest" description="Disordered" evidence="1">
    <location>
        <begin position="57"/>
        <end position="101"/>
    </location>
</feature>
<gene>
    <name evidence="2" type="ORF">GRI75_08085</name>
</gene>
<feature type="compositionally biased region" description="Basic and acidic residues" evidence="1">
    <location>
        <begin position="1"/>
        <end position="11"/>
    </location>
</feature>
<organism evidence="2 3">
    <name type="scientific">Croceibacterium soli</name>
    <dbReference type="NCBI Taxonomy" id="1739690"/>
    <lineage>
        <taxon>Bacteria</taxon>
        <taxon>Pseudomonadati</taxon>
        <taxon>Pseudomonadota</taxon>
        <taxon>Alphaproteobacteria</taxon>
        <taxon>Sphingomonadales</taxon>
        <taxon>Erythrobacteraceae</taxon>
        <taxon>Croceibacterium</taxon>
    </lineage>
</organism>
<dbReference type="AlphaFoldDB" id="A0A6I4URI5"/>
<protein>
    <submittedName>
        <fullName evidence="2">Uncharacterized protein</fullName>
    </submittedName>
</protein>
<sequence>MERTNTVDTDAKGSPAQEARSPAHADLTDRQLAEAVLARTLRPRAADIRRLAEAVLAKSAKKKAKDGTKKAAGKKAAGKKTKAHKANGKLAKIPGQKRKKA</sequence>
<dbReference type="Proteomes" id="UP000469159">
    <property type="component" value="Unassembled WGS sequence"/>
</dbReference>
<keyword evidence="3" id="KW-1185">Reference proteome</keyword>
<evidence type="ECO:0000313" key="2">
    <source>
        <dbReference type="EMBL" id="MXP41600.1"/>
    </source>
</evidence>